<keyword evidence="2" id="KW-1185">Reference proteome</keyword>
<dbReference type="GO" id="GO:0042834">
    <property type="term" value="F:peptidoglycan binding"/>
    <property type="evidence" value="ECO:0007669"/>
    <property type="project" value="InterPro"/>
</dbReference>
<evidence type="ECO:0008006" key="3">
    <source>
        <dbReference type="Google" id="ProtNLM"/>
    </source>
</evidence>
<dbReference type="EMBL" id="SNXW01000010">
    <property type="protein sequence ID" value="TDP80833.1"/>
    <property type="molecule type" value="Genomic_DNA"/>
</dbReference>
<comment type="caution">
    <text evidence="1">The sequence shown here is derived from an EMBL/GenBank/DDBJ whole genome shotgun (WGS) entry which is preliminary data.</text>
</comment>
<evidence type="ECO:0000313" key="2">
    <source>
        <dbReference type="Proteomes" id="UP000294593"/>
    </source>
</evidence>
<dbReference type="OrthoDB" id="9153162at2"/>
<dbReference type="InterPro" id="IPR036680">
    <property type="entry name" value="SPOR-like_sf"/>
</dbReference>
<dbReference type="RefSeq" id="WP_133610793.1">
    <property type="nucleotide sequence ID" value="NZ_SNXW01000010.1"/>
</dbReference>
<proteinExistence type="predicted"/>
<dbReference type="SUPFAM" id="SSF110997">
    <property type="entry name" value="Sporulation related repeat"/>
    <property type="match status" value="1"/>
</dbReference>
<dbReference type="AlphaFoldDB" id="A0A4R6R4Q2"/>
<dbReference type="Proteomes" id="UP000294593">
    <property type="component" value="Unassembled WGS sequence"/>
</dbReference>
<evidence type="ECO:0000313" key="1">
    <source>
        <dbReference type="EMBL" id="TDP80833.1"/>
    </source>
</evidence>
<protein>
    <recommendedName>
        <fullName evidence="3">Sporulation related protein</fullName>
    </recommendedName>
</protein>
<organism evidence="1 2">
    <name type="scientific">Aquabacterium commune</name>
    <dbReference type="NCBI Taxonomy" id="70586"/>
    <lineage>
        <taxon>Bacteria</taxon>
        <taxon>Pseudomonadati</taxon>
        <taxon>Pseudomonadota</taxon>
        <taxon>Betaproteobacteria</taxon>
        <taxon>Burkholderiales</taxon>
        <taxon>Aquabacterium</taxon>
    </lineage>
</organism>
<reference evidence="1 2" key="1">
    <citation type="submission" date="2019-03" db="EMBL/GenBank/DDBJ databases">
        <title>Genomic Encyclopedia of Type Strains, Phase IV (KMG-IV): sequencing the most valuable type-strain genomes for metagenomic binning, comparative biology and taxonomic classification.</title>
        <authorList>
            <person name="Goeker M."/>
        </authorList>
    </citation>
    <scope>NUCLEOTIDE SEQUENCE [LARGE SCALE GENOMIC DNA]</scope>
    <source>
        <strain evidence="1 2">DSM 11901</strain>
    </source>
</reference>
<accession>A0A4R6R4Q2</accession>
<gene>
    <name evidence="1" type="ORF">EV672_11048</name>
</gene>
<name>A0A4R6R4Q2_9BURK</name>
<sequence length="260" mass="26985">MLRYLVLILFAVNATFLAWSQGWLKPLVGVQPDAQHEPARLQQQRHADRIAVLSGAQAASSGPAATDATTAADAMPDAASATSSAASGAASIAASSAASGAATASATTTGICLQAGPFRSEDMAQVGTALKAQLPADAWTTQAVPISGIWLVYMGPYPDDELYAKKLSELRRIKGLNFEELSAPPALAQGLSLGRYTSLADAQSGLATVKLRGIRTARIVVLRPQGEMQLVRVAQASQQAQVALSATKLPQGKTFSACRP</sequence>